<keyword evidence="1" id="KW-0472">Membrane</keyword>
<name>A0A9W6QM91_9PSEU</name>
<feature type="transmembrane region" description="Helical" evidence="1">
    <location>
        <begin position="109"/>
        <end position="128"/>
    </location>
</feature>
<reference evidence="2" key="1">
    <citation type="submission" date="2023-02" db="EMBL/GenBank/DDBJ databases">
        <title>Actinokineospora globicatena NBRC 15670.</title>
        <authorList>
            <person name="Ichikawa N."/>
            <person name="Sato H."/>
            <person name="Tonouchi N."/>
        </authorList>
    </citation>
    <scope>NUCLEOTIDE SEQUENCE</scope>
    <source>
        <strain evidence="2">NBRC 15670</strain>
    </source>
</reference>
<gene>
    <name evidence="2" type="ORF">Aglo03_19050</name>
</gene>
<dbReference type="Proteomes" id="UP001165042">
    <property type="component" value="Unassembled WGS sequence"/>
</dbReference>
<keyword evidence="1" id="KW-1133">Transmembrane helix</keyword>
<comment type="caution">
    <text evidence="2">The sequence shown here is derived from an EMBL/GenBank/DDBJ whole genome shotgun (WGS) entry which is preliminary data.</text>
</comment>
<protein>
    <submittedName>
        <fullName evidence="2">Uncharacterized protein</fullName>
    </submittedName>
</protein>
<evidence type="ECO:0000313" key="2">
    <source>
        <dbReference type="EMBL" id="GLW91089.1"/>
    </source>
</evidence>
<proteinExistence type="predicted"/>
<feature type="transmembrane region" description="Helical" evidence="1">
    <location>
        <begin position="78"/>
        <end position="97"/>
    </location>
</feature>
<keyword evidence="1" id="KW-0812">Transmembrane</keyword>
<evidence type="ECO:0000256" key="1">
    <source>
        <dbReference type="SAM" id="Phobius"/>
    </source>
</evidence>
<keyword evidence="3" id="KW-1185">Reference proteome</keyword>
<dbReference type="AlphaFoldDB" id="A0A9W6QM91"/>
<dbReference type="EMBL" id="BSSD01000002">
    <property type="protein sequence ID" value="GLW91089.1"/>
    <property type="molecule type" value="Genomic_DNA"/>
</dbReference>
<organism evidence="2 3">
    <name type="scientific">Actinokineospora globicatena</name>
    <dbReference type="NCBI Taxonomy" id="103729"/>
    <lineage>
        <taxon>Bacteria</taxon>
        <taxon>Bacillati</taxon>
        <taxon>Actinomycetota</taxon>
        <taxon>Actinomycetes</taxon>
        <taxon>Pseudonocardiales</taxon>
        <taxon>Pseudonocardiaceae</taxon>
        <taxon>Actinokineospora</taxon>
    </lineage>
</organism>
<sequence>MAAAIAEVRAARGATARPALWLRLLIGVWHGIAAAGRFLVEFLAELLGEFVLGMLAVGLFLGLLAAIGWGLVTAPLPTAVLVAALLVFLGLAVRETFFGAKRGRTRPILGGVGLATALWACYVLMYYVN</sequence>
<accession>A0A9W6QM91</accession>
<feature type="transmembrane region" description="Helical" evidence="1">
    <location>
        <begin position="20"/>
        <end position="40"/>
    </location>
</feature>
<evidence type="ECO:0000313" key="3">
    <source>
        <dbReference type="Proteomes" id="UP001165042"/>
    </source>
</evidence>
<feature type="transmembrane region" description="Helical" evidence="1">
    <location>
        <begin position="52"/>
        <end position="72"/>
    </location>
</feature>